<dbReference type="GO" id="GO:0005737">
    <property type="term" value="C:cytoplasm"/>
    <property type="evidence" value="ECO:0007669"/>
    <property type="project" value="TreeGrafter"/>
</dbReference>
<keyword evidence="1 2" id="KW-0728">SH3 domain</keyword>
<evidence type="ECO:0000313" key="4">
    <source>
        <dbReference type="Ensembl" id="ENSJHYP00000006504.1"/>
    </source>
</evidence>
<dbReference type="PROSITE" id="PS50002">
    <property type="entry name" value="SH3"/>
    <property type="match status" value="1"/>
</dbReference>
<organism evidence="4 5">
    <name type="scientific">Junco hyemalis</name>
    <name type="common">Dark-eyed junco</name>
    <dbReference type="NCBI Taxonomy" id="40217"/>
    <lineage>
        <taxon>Eukaryota</taxon>
        <taxon>Metazoa</taxon>
        <taxon>Chordata</taxon>
        <taxon>Craniata</taxon>
        <taxon>Vertebrata</taxon>
        <taxon>Euteleostomi</taxon>
        <taxon>Archelosauria</taxon>
        <taxon>Archosauria</taxon>
        <taxon>Dinosauria</taxon>
        <taxon>Saurischia</taxon>
        <taxon>Theropoda</taxon>
        <taxon>Coelurosauria</taxon>
        <taxon>Aves</taxon>
        <taxon>Neognathae</taxon>
        <taxon>Neoaves</taxon>
        <taxon>Telluraves</taxon>
        <taxon>Australaves</taxon>
        <taxon>Passeriformes</taxon>
        <taxon>Passerellidae</taxon>
        <taxon>Junco</taxon>
    </lineage>
</organism>
<reference evidence="4" key="1">
    <citation type="submission" date="2025-08" db="UniProtKB">
        <authorList>
            <consortium name="Ensembl"/>
        </authorList>
    </citation>
    <scope>IDENTIFICATION</scope>
</reference>
<dbReference type="SUPFAM" id="SSF50044">
    <property type="entry name" value="SH3-domain"/>
    <property type="match status" value="1"/>
</dbReference>
<reference evidence="4" key="2">
    <citation type="submission" date="2025-09" db="UniProtKB">
        <authorList>
            <consortium name="Ensembl"/>
        </authorList>
    </citation>
    <scope>IDENTIFICATION</scope>
</reference>
<protein>
    <recommendedName>
        <fullName evidence="3">SH3 domain-containing protein</fullName>
    </recommendedName>
</protein>
<dbReference type="Ensembl" id="ENSJHYT00000007948.1">
    <property type="protein sequence ID" value="ENSJHYP00000006504.1"/>
    <property type="gene ID" value="ENSJHYG00000005249.1"/>
</dbReference>
<dbReference type="PANTHER" id="PTHR45653:SF3">
    <property type="entry name" value="DEDICATOR OF CYTOKINESIS PROTEIN 5"/>
    <property type="match status" value="1"/>
</dbReference>
<dbReference type="GO" id="GO:0007264">
    <property type="term" value="P:small GTPase-mediated signal transduction"/>
    <property type="evidence" value="ECO:0007669"/>
    <property type="project" value="InterPro"/>
</dbReference>
<sequence length="122" mass="13859">MARWIPTKREKYGVAIYNYEAVQDVELSLQVGDTVHILEMYEGWYRGYTLRNKSKKVRPHFWVAPILISHLARPHLVLKTPVFLVLTSGRTAGHGVLSSVTEINDLELQVQSHVLGIPPLEA</sequence>
<accession>A0A8C5IMH6</accession>
<evidence type="ECO:0000256" key="1">
    <source>
        <dbReference type="ARBA" id="ARBA00022443"/>
    </source>
</evidence>
<dbReference type="GO" id="GO:0005085">
    <property type="term" value="F:guanyl-nucleotide exchange factor activity"/>
    <property type="evidence" value="ECO:0007669"/>
    <property type="project" value="InterPro"/>
</dbReference>
<keyword evidence="5" id="KW-1185">Reference proteome</keyword>
<name>A0A8C5IMH6_JUNHY</name>
<dbReference type="Gene3D" id="2.30.30.40">
    <property type="entry name" value="SH3 Domains"/>
    <property type="match status" value="1"/>
</dbReference>
<evidence type="ECO:0000313" key="5">
    <source>
        <dbReference type="Proteomes" id="UP000694408"/>
    </source>
</evidence>
<dbReference type="SMART" id="SM00326">
    <property type="entry name" value="SH3"/>
    <property type="match status" value="1"/>
</dbReference>
<proteinExistence type="predicted"/>
<dbReference type="AlphaFoldDB" id="A0A8C5IMH6"/>
<dbReference type="InterPro" id="IPR036028">
    <property type="entry name" value="SH3-like_dom_sf"/>
</dbReference>
<feature type="domain" description="SH3" evidence="3">
    <location>
        <begin position="8"/>
        <end position="68"/>
    </location>
</feature>
<dbReference type="Proteomes" id="UP000694408">
    <property type="component" value="Unplaced"/>
</dbReference>
<dbReference type="PANTHER" id="PTHR45653">
    <property type="entry name" value="DEDICATOR OF CYTOKINESIS"/>
    <property type="match status" value="1"/>
</dbReference>
<dbReference type="GO" id="GO:0016477">
    <property type="term" value="P:cell migration"/>
    <property type="evidence" value="ECO:0007669"/>
    <property type="project" value="TreeGrafter"/>
</dbReference>
<dbReference type="Pfam" id="PF00018">
    <property type="entry name" value="SH3_1"/>
    <property type="match status" value="1"/>
</dbReference>
<evidence type="ECO:0000259" key="3">
    <source>
        <dbReference type="PROSITE" id="PS50002"/>
    </source>
</evidence>
<dbReference type="InterPro" id="IPR026791">
    <property type="entry name" value="DOCK"/>
</dbReference>
<dbReference type="InterPro" id="IPR001452">
    <property type="entry name" value="SH3_domain"/>
</dbReference>
<evidence type="ECO:0000256" key="2">
    <source>
        <dbReference type="PROSITE-ProRule" id="PRU00192"/>
    </source>
</evidence>
<dbReference type="GO" id="GO:0031267">
    <property type="term" value="F:small GTPase binding"/>
    <property type="evidence" value="ECO:0007669"/>
    <property type="project" value="TreeGrafter"/>
</dbReference>
<dbReference type="GO" id="GO:0005886">
    <property type="term" value="C:plasma membrane"/>
    <property type="evidence" value="ECO:0007669"/>
    <property type="project" value="TreeGrafter"/>
</dbReference>
<dbReference type="GO" id="GO:0007520">
    <property type="term" value="P:myoblast fusion"/>
    <property type="evidence" value="ECO:0007669"/>
    <property type="project" value="TreeGrafter"/>
</dbReference>